<dbReference type="Proteomes" id="UP000050424">
    <property type="component" value="Unassembled WGS sequence"/>
</dbReference>
<name>A0A0P7BF86_9HYPO</name>
<accession>A0A0P7BF86</accession>
<gene>
    <name evidence="3" type="ORF">AK830_g7307</name>
</gene>
<keyword evidence="2" id="KW-1133">Transmembrane helix</keyword>
<dbReference type="OrthoDB" id="5231148at2759"/>
<proteinExistence type="predicted"/>
<comment type="caution">
    <text evidence="3">The sequence shown here is derived from an EMBL/GenBank/DDBJ whole genome shotgun (WGS) entry which is preliminary data.</text>
</comment>
<evidence type="ECO:0000256" key="1">
    <source>
        <dbReference type="SAM" id="MobiDB-lite"/>
    </source>
</evidence>
<keyword evidence="4" id="KW-1185">Reference proteome</keyword>
<dbReference type="EMBL" id="LKCW01000112">
    <property type="protein sequence ID" value="KPM39266.1"/>
    <property type="molecule type" value="Genomic_DNA"/>
</dbReference>
<keyword evidence="2" id="KW-0812">Transmembrane</keyword>
<organism evidence="3 4">
    <name type="scientific">Neonectria ditissima</name>
    <dbReference type="NCBI Taxonomy" id="78410"/>
    <lineage>
        <taxon>Eukaryota</taxon>
        <taxon>Fungi</taxon>
        <taxon>Dikarya</taxon>
        <taxon>Ascomycota</taxon>
        <taxon>Pezizomycotina</taxon>
        <taxon>Sordariomycetes</taxon>
        <taxon>Hypocreomycetidae</taxon>
        <taxon>Hypocreales</taxon>
        <taxon>Nectriaceae</taxon>
        <taxon>Neonectria</taxon>
    </lineage>
</organism>
<keyword evidence="2" id="KW-0472">Membrane</keyword>
<reference evidence="3 4" key="1">
    <citation type="submission" date="2015-09" db="EMBL/GenBank/DDBJ databases">
        <title>Draft genome of a European isolate of the apple canker pathogen Neonectria ditissima.</title>
        <authorList>
            <person name="Gomez-Cortecero A."/>
            <person name="Harrison R.J."/>
            <person name="Armitage A.D."/>
        </authorList>
    </citation>
    <scope>NUCLEOTIDE SEQUENCE [LARGE SCALE GENOMIC DNA]</scope>
    <source>
        <strain evidence="3 4">R09/05</strain>
    </source>
</reference>
<evidence type="ECO:0000256" key="2">
    <source>
        <dbReference type="SAM" id="Phobius"/>
    </source>
</evidence>
<sequence>MPVESFEAQPSFDGLVAAMQGRDTLSDWDVLVSYDSVQLNNLLSNRARELDLHAPFEIRGDDTDPITHKKRVLVYNLTLLKPTLKFVDTSNITVTCGLTGTVHLDGSSDVGDLPEGLICTISTSLVNVAGEWHSEDGWKPKTADEDKDHRREDGYVTVLEPDSNVTRGVCVDFTNCSVVLRSTDPDEDVTRYAASLNARLTSHFDRVGGLRYCLAAVNNHFNPDSQQGQVLQPTHFCFTIAPGVLMTWIGLKGGPGNGSRQSGKTSLAFAPNSSVMSPVPEGRTASIIFSHATMMNLFLKPSLAASTDVDAAYGINSLATNSNVGMALDFYLTSKEVRVPAIRDHNPSYSRDMDGCTVNLNEKRMRLDISGRRPTAASDKPVGLSWAGNEQTLSWAETYDIVDPETRQHMWFGSHGTVKLNFAYGSSGQWQASSDPVNHPNQLSIGLSFDTSLKVTPAAEEASFWDKIWGKRDSVPSEYRDLRPRAPAIDVHLKPLDYFLTTNLLLPGQHIFHADDPVPASADVQAGLATPRDTILTGNIAGSQALHNKRMAAMAKHRNMISMKESPATATATLDDFKDAMLAFPDNDLLGKYLIMVDKAQSPVTEDNYPAFDTLLRDNGFGNLVGADLLRIWGTSWAEVFKTDDLEPQPSAPEPPKVLDLRIFAGFYTVTQPARDRGSQFMVHPAMECIRMARKNQTPQQVYDPASKKVTMRWESGEKRYAARFELVWDAERERLGARCIGTVKNAEDAVPEPFEAFFRQYLPAADEQNGIHVQDGAGNDPVATGESVITIIAVGVSLIITAATIIGSVIKVGSIRKQLTKELTYAKNAYENLTDLVMEKVGSQTKDLYKNHKELVEDGLDTIDRKVERALKELLQEKTAADSKYLDTLNTDETRDAAIKELGDLAAKKLAEISPLEIARIVTPLAHDTLSKITLDKAMSPERRGDVLKLVVNSAAKVYIDKLLDPAAPVAYGKASAEEVLSRAEARHLDTKMMEQAKKVNGAAEDLADIEKKATLKNKEIDKKWSDWEKEKNGTTAKNLLEKELKDRREELANILKEKTAKELERQGLDKEFDRIRTTKDKKSADAKLAEEARRKKHEHIYP</sequence>
<evidence type="ECO:0000313" key="4">
    <source>
        <dbReference type="Proteomes" id="UP000050424"/>
    </source>
</evidence>
<feature type="region of interest" description="Disordered" evidence="1">
    <location>
        <begin position="1080"/>
        <end position="1104"/>
    </location>
</feature>
<feature type="transmembrane region" description="Helical" evidence="2">
    <location>
        <begin position="789"/>
        <end position="811"/>
    </location>
</feature>
<evidence type="ECO:0000313" key="3">
    <source>
        <dbReference type="EMBL" id="KPM39266.1"/>
    </source>
</evidence>
<protein>
    <submittedName>
        <fullName evidence="3">Uncharacterized protein</fullName>
    </submittedName>
</protein>
<dbReference type="AlphaFoldDB" id="A0A0P7BF86"/>